<accession>A0AAJ6B572</accession>
<name>A0AAJ6B572_9SPHI</name>
<evidence type="ECO:0000313" key="2">
    <source>
        <dbReference type="Proteomes" id="UP001214530"/>
    </source>
</evidence>
<dbReference type="AlphaFoldDB" id="A0AAJ6B572"/>
<dbReference type="GO" id="GO:0003700">
    <property type="term" value="F:DNA-binding transcription factor activity"/>
    <property type="evidence" value="ECO:0007669"/>
    <property type="project" value="InterPro"/>
</dbReference>
<evidence type="ECO:0000313" key="1">
    <source>
        <dbReference type="EMBL" id="WEK17880.1"/>
    </source>
</evidence>
<evidence type="ECO:0008006" key="3">
    <source>
        <dbReference type="Google" id="ProtNLM"/>
    </source>
</evidence>
<organism evidence="1 2">
    <name type="scientific">Candidatus Pedobacter colombiensis</name>
    <dbReference type="NCBI Taxonomy" id="3121371"/>
    <lineage>
        <taxon>Bacteria</taxon>
        <taxon>Pseudomonadati</taxon>
        <taxon>Bacteroidota</taxon>
        <taxon>Sphingobacteriia</taxon>
        <taxon>Sphingobacteriales</taxon>
        <taxon>Sphingobacteriaceae</taxon>
        <taxon>Pedobacter</taxon>
    </lineage>
</organism>
<dbReference type="Gene3D" id="1.10.1740.10">
    <property type="match status" value="1"/>
</dbReference>
<dbReference type="SUPFAM" id="SSF88946">
    <property type="entry name" value="Sigma2 domain of RNA polymerase sigma factors"/>
    <property type="match status" value="1"/>
</dbReference>
<dbReference type="Proteomes" id="UP001214530">
    <property type="component" value="Chromosome"/>
</dbReference>
<reference evidence="1" key="1">
    <citation type="submission" date="2023-03" db="EMBL/GenBank/DDBJ databases">
        <title>Andean soil-derived lignocellulolytic bacterial consortium as a source of novel taxa and putative plastic-active enzymes.</title>
        <authorList>
            <person name="Diaz-Garcia L."/>
            <person name="Chuvochina M."/>
            <person name="Feuerriegel G."/>
            <person name="Bunk B."/>
            <person name="Sproer C."/>
            <person name="Streit W.R."/>
            <person name="Rodriguez L.M."/>
            <person name="Overmann J."/>
            <person name="Jimenez D.J."/>
        </authorList>
    </citation>
    <scope>NUCLEOTIDE SEQUENCE</scope>
    <source>
        <strain evidence="1">MAG 3858</strain>
    </source>
</reference>
<protein>
    <recommendedName>
        <fullName evidence="3">Sigma-70 family RNA polymerase sigma factor</fullName>
    </recommendedName>
</protein>
<gene>
    <name evidence="1" type="ORF">P0Y49_13835</name>
</gene>
<proteinExistence type="predicted"/>
<dbReference type="GO" id="GO:0006352">
    <property type="term" value="P:DNA-templated transcription initiation"/>
    <property type="evidence" value="ECO:0007669"/>
    <property type="project" value="InterPro"/>
</dbReference>
<dbReference type="InterPro" id="IPR013325">
    <property type="entry name" value="RNA_pol_sigma_r2"/>
</dbReference>
<sequence length="166" mass="19344">MDSEAELIRDLKIREIKAYEYIYNKYSGAINDLLIQIAGFEHNELLLIKTFETIYTSIEHYDENEYRLFTWMVNIARHLALNQGNISSFKINTDLNREASWAKLDTAAFILAYRGYTNIKIAQTLRIPVEEVGAKIREAGLIMRKSQELQTGDFEVSSYSTEKNRY</sequence>
<dbReference type="EMBL" id="CP119313">
    <property type="protein sequence ID" value="WEK17880.1"/>
    <property type="molecule type" value="Genomic_DNA"/>
</dbReference>